<evidence type="ECO:0000256" key="2">
    <source>
        <dbReference type="PROSITE-ProRule" id="PRU00169"/>
    </source>
</evidence>
<keyword evidence="1 2" id="KW-0597">Phosphoprotein</keyword>
<reference evidence="5" key="1">
    <citation type="submission" date="2018-11" db="EMBL/GenBank/DDBJ databases">
        <title>Chitinophaga lutea sp.nov., isolate from arsenic contaminated soil.</title>
        <authorList>
            <person name="Zong Y."/>
        </authorList>
    </citation>
    <scope>NUCLEOTIDE SEQUENCE [LARGE SCALE GENOMIC DNA]</scope>
    <source>
        <strain evidence="5">YLT18</strain>
    </source>
</reference>
<dbReference type="Gene3D" id="3.40.50.2300">
    <property type="match status" value="1"/>
</dbReference>
<dbReference type="InterPro" id="IPR050595">
    <property type="entry name" value="Bact_response_regulator"/>
</dbReference>
<dbReference type="GO" id="GO:0000160">
    <property type="term" value="P:phosphorelay signal transduction system"/>
    <property type="evidence" value="ECO:0007669"/>
    <property type="project" value="InterPro"/>
</dbReference>
<proteinExistence type="predicted"/>
<dbReference type="SUPFAM" id="SSF52172">
    <property type="entry name" value="CheY-like"/>
    <property type="match status" value="1"/>
</dbReference>
<dbReference type="InterPro" id="IPR011006">
    <property type="entry name" value="CheY-like_superfamily"/>
</dbReference>
<gene>
    <name evidence="4" type="ORF">EG028_18500</name>
</gene>
<accession>A0A3N4MDH8</accession>
<sequence length="190" mass="21552">MISGMTSRCDQKGADNRTFFCYRMPYRGRLSFSPGFGANNFVFFVFCVRSKSLHMPKNGLILYSSILLLEDDPDDCSMFRDIINGLDESSQIEVRVAKNGAEGLSLIKQKIPDIIFSDVNMPVMDGFQFALAIYDSFPSLKVPIVFMSTADLKKDMAYAEMLNVVHYIRKPETVAQLEEEVIQALRTQFI</sequence>
<feature type="modified residue" description="4-aspartylphosphate" evidence="2">
    <location>
        <position position="118"/>
    </location>
</feature>
<feature type="domain" description="Response regulatory" evidence="3">
    <location>
        <begin position="65"/>
        <end position="185"/>
    </location>
</feature>
<protein>
    <submittedName>
        <fullName evidence="4">Response regulator</fullName>
    </submittedName>
</protein>
<dbReference type="InterPro" id="IPR001789">
    <property type="entry name" value="Sig_transdc_resp-reg_receiver"/>
</dbReference>
<dbReference type="PROSITE" id="PS50110">
    <property type="entry name" value="RESPONSE_REGULATORY"/>
    <property type="match status" value="1"/>
</dbReference>
<comment type="caution">
    <text evidence="4">The sequence shown here is derived from an EMBL/GenBank/DDBJ whole genome shotgun (WGS) entry which is preliminary data.</text>
</comment>
<dbReference type="OrthoDB" id="7631574at2"/>
<dbReference type="Proteomes" id="UP000279089">
    <property type="component" value="Unassembled WGS sequence"/>
</dbReference>
<dbReference type="EMBL" id="RMBX01000010">
    <property type="protein sequence ID" value="RPD39637.1"/>
    <property type="molecule type" value="Genomic_DNA"/>
</dbReference>
<dbReference type="Pfam" id="PF00072">
    <property type="entry name" value="Response_reg"/>
    <property type="match status" value="1"/>
</dbReference>
<dbReference type="PANTHER" id="PTHR44591:SF3">
    <property type="entry name" value="RESPONSE REGULATORY DOMAIN-CONTAINING PROTEIN"/>
    <property type="match status" value="1"/>
</dbReference>
<evidence type="ECO:0000313" key="5">
    <source>
        <dbReference type="Proteomes" id="UP000279089"/>
    </source>
</evidence>
<evidence type="ECO:0000256" key="1">
    <source>
        <dbReference type="ARBA" id="ARBA00022553"/>
    </source>
</evidence>
<organism evidence="4 5">
    <name type="scientific">Chitinophaga barathri</name>
    <dbReference type="NCBI Taxonomy" id="1647451"/>
    <lineage>
        <taxon>Bacteria</taxon>
        <taxon>Pseudomonadati</taxon>
        <taxon>Bacteroidota</taxon>
        <taxon>Chitinophagia</taxon>
        <taxon>Chitinophagales</taxon>
        <taxon>Chitinophagaceae</taxon>
        <taxon>Chitinophaga</taxon>
    </lineage>
</organism>
<evidence type="ECO:0000259" key="3">
    <source>
        <dbReference type="PROSITE" id="PS50110"/>
    </source>
</evidence>
<dbReference type="PANTHER" id="PTHR44591">
    <property type="entry name" value="STRESS RESPONSE REGULATOR PROTEIN 1"/>
    <property type="match status" value="1"/>
</dbReference>
<name>A0A3N4MDH8_9BACT</name>
<dbReference type="SMART" id="SM00448">
    <property type="entry name" value="REC"/>
    <property type="match status" value="1"/>
</dbReference>
<dbReference type="AlphaFoldDB" id="A0A3N4MDH8"/>
<keyword evidence="5" id="KW-1185">Reference proteome</keyword>
<evidence type="ECO:0000313" key="4">
    <source>
        <dbReference type="EMBL" id="RPD39637.1"/>
    </source>
</evidence>